<dbReference type="InterPro" id="IPR000551">
    <property type="entry name" value="MerR-type_HTH_dom"/>
</dbReference>
<dbReference type="STRING" id="928856.SAMN04488049_103378"/>
<dbReference type="GO" id="GO:0003677">
    <property type="term" value="F:DNA binding"/>
    <property type="evidence" value="ECO:0007669"/>
    <property type="project" value="UniProtKB-KW"/>
</dbReference>
<evidence type="ECO:0000313" key="3">
    <source>
        <dbReference type="EMBL" id="CUH75478.1"/>
    </source>
</evidence>
<dbReference type="InterPro" id="IPR047057">
    <property type="entry name" value="MerR_fam"/>
</dbReference>
<dbReference type="GO" id="GO:0003700">
    <property type="term" value="F:DNA-binding transcription factor activity"/>
    <property type="evidence" value="ECO:0007669"/>
    <property type="project" value="InterPro"/>
</dbReference>
<reference evidence="3 4" key="1">
    <citation type="submission" date="2015-09" db="EMBL/GenBank/DDBJ databases">
        <authorList>
            <consortium name="Swine Surveillance"/>
        </authorList>
    </citation>
    <scope>NUCLEOTIDE SEQUENCE [LARGE SCALE GENOMIC DNA]</scope>
    <source>
        <strain evidence="3 4">CECT 7557</strain>
    </source>
</reference>
<dbReference type="InterPro" id="IPR009061">
    <property type="entry name" value="DNA-bd_dom_put_sf"/>
</dbReference>
<dbReference type="OrthoDB" id="9802944at2"/>
<dbReference type="Proteomes" id="UP000052022">
    <property type="component" value="Unassembled WGS sequence"/>
</dbReference>
<dbReference type="PRINTS" id="PR00040">
    <property type="entry name" value="HTHMERR"/>
</dbReference>
<dbReference type="PANTHER" id="PTHR30204:SF97">
    <property type="entry name" value="MERR FAMILY REGULATORY PROTEIN"/>
    <property type="match status" value="1"/>
</dbReference>
<dbReference type="PANTHER" id="PTHR30204">
    <property type="entry name" value="REDOX-CYCLING DRUG-SENSING TRANSCRIPTIONAL ACTIVATOR SOXR"/>
    <property type="match status" value="1"/>
</dbReference>
<organism evidence="3 4">
    <name type="scientific">Tritonibacter multivorans</name>
    <dbReference type="NCBI Taxonomy" id="928856"/>
    <lineage>
        <taxon>Bacteria</taxon>
        <taxon>Pseudomonadati</taxon>
        <taxon>Pseudomonadota</taxon>
        <taxon>Alphaproteobacteria</taxon>
        <taxon>Rhodobacterales</taxon>
        <taxon>Paracoccaceae</taxon>
        <taxon>Tritonibacter</taxon>
    </lineage>
</organism>
<dbReference type="Gene3D" id="1.10.1660.10">
    <property type="match status" value="1"/>
</dbReference>
<evidence type="ECO:0000313" key="4">
    <source>
        <dbReference type="Proteomes" id="UP000052022"/>
    </source>
</evidence>
<name>A0A0P1GGI1_9RHOB</name>
<dbReference type="Pfam" id="PF13411">
    <property type="entry name" value="MerR_1"/>
    <property type="match status" value="1"/>
</dbReference>
<sequence length="138" mass="15226">MEFLDIAEVAARSGLTAATLRYYEDRGLIEAPARKGLRRQYAPSVMERLALIALGQRAGFSLDEISEMLPASPTVSIDRARLLSRAEDIEAHIRDLSALADALRHTADCPAPSHGECPTFRRMMNAALKRPRPPKRAS</sequence>
<keyword evidence="1" id="KW-0238">DNA-binding</keyword>
<dbReference type="SUPFAM" id="SSF46955">
    <property type="entry name" value="Putative DNA-binding domain"/>
    <property type="match status" value="1"/>
</dbReference>
<feature type="domain" description="HTH merR-type" evidence="2">
    <location>
        <begin position="1"/>
        <end position="71"/>
    </location>
</feature>
<evidence type="ECO:0000259" key="2">
    <source>
        <dbReference type="PROSITE" id="PS50937"/>
    </source>
</evidence>
<gene>
    <name evidence="3" type="primary">cueR_1</name>
    <name evidence="3" type="ORF">TRM7557_00406</name>
</gene>
<dbReference type="PROSITE" id="PS50937">
    <property type="entry name" value="HTH_MERR_2"/>
    <property type="match status" value="1"/>
</dbReference>
<dbReference type="AlphaFoldDB" id="A0A0P1GGI1"/>
<keyword evidence="4" id="KW-1185">Reference proteome</keyword>
<dbReference type="SMART" id="SM00422">
    <property type="entry name" value="HTH_MERR"/>
    <property type="match status" value="1"/>
</dbReference>
<dbReference type="PROSITE" id="PS00552">
    <property type="entry name" value="HTH_MERR_1"/>
    <property type="match status" value="1"/>
</dbReference>
<dbReference type="RefSeq" id="WP_058288545.1">
    <property type="nucleotide sequence ID" value="NZ_CYSD01000012.1"/>
</dbReference>
<proteinExistence type="predicted"/>
<protein>
    <submittedName>
        <fullName evidence="3">Copper export regulator</fullName>
    </submittedName>
</protein>
<evidence type="ECO:0000256" key="1">
    <source>
        <dbReference type="ARBA" id="ARBA00023125"/>
    </source>
</evidence>
<dbReference type="EMBL" id="CYSD01000012">
    <property type="protein sequence ID" value="CUH75478.1"/>
    <property type="molecule type" value="Genomic_DNA"/>
</dbReference>
<dbReference type="CDD" id="cd04781">
    <property type="entry name" value="HTH_MerR-like_sg6"/>
    <property type="match status" value="1"/>
</dbReference>
<accession>A0A0P1GGI1</accession>